<dbReference type="HOGENOM" id="CLU_042960_0_0_1"/>
<feature type="transmembrane region" description="Helical" evidence="1">
    <location>
        <begin position="212"/>
        <end position="244"/>
    </location>
</feature>
<feature type="transmembrane region" description="Helical" evidence="1">
    <location>
        <begin position="35"/>
        <end position="54"/>
    </location>
</feature>
<evidence type="ECO:0000313" key="2">
    <source>
        <dbReference type="EMBL" id="CAA16415.2"/>
    </source>
</evidence>
<dbReference type="InParanoid" id="O45966"/>
<dbReference type="Pfam" id="PF10318">
    <property type="entry name" value="7TM_GPCR_Srh"/>
    <property type="match status" value="1"/>
</dbReference>
<keyword evidence="3" id="KW-1185">Reference proteome</keyword>
<feature type="transmembrane region" description="Helical" evidence="1">
    <location>
        <begin position="292"/>
        <end position="314"/>
    </location>
</feature>
<feature type="transmembrane region" description="Helical" evidence="1">
    <location>
        <begin position="66"/>
        <end position="90"/>
    </location>
</feature>
<keyword evidence="2" id="KW-0675">Receptor</keyword>
<evidence type="ECO:0000313" key="3">
    <source>
        <dbReference type="Proteomes" id="UP000001940"/>
    </source>
</evidence>
<dbReference type="AlphaFoldDB" id="O45966"/>
<organism evidence="2 3">
    <name type="scientific">Caenorhabditis elegans</name>
    <dbReference type="NCBI Taxonomy" id="6239"/>
    <lineage>
        <taxon>Eukaryota</taxon>
        <taxon>Metazoa</taxon>
        <taxon>Ecdysozoa</taxon>
        <taxon>Nematoda</taxon>
        <taxon>Chromadorea</taxon>
        <taxon>Rhabditida</taxon>
        <taxon>Rhabditina</taxon>
        <taxon>Rhabditomorpha</taxon>
        <taxon>Rhabditoidea</taxon>
        <taxon>Rhabditidae</taxon>
        <taxon>Peloderinae</taxon>
        <taxon>Caenorhabditis</taxon>
    </lineage>
</organism>
<keyword evidence="1" id="KW-0812">Transmembrane</keyword>
<dbReference type="GeneID" id="190449"/>
<evidence type="ECO:0000256" key="1">
    <source>
        <dbReference type="SAM" id="Phobius"/>
    </source>
</evidence>
<proteinExistence type="predicted"/>
<dbReference type="EMBL" id="BX284605">
    <property type="protein sequence ID" value="CAA16415.2"/>
    <property type="molecule type" value="Genomic_DNA"/>
</dbReference>
<gene>
    <name evidence="2 4" type="primary">srh-115</name>
    <name evidence="2" type="ORF">CELE_Y61B8A.2</name>
    <name evidence="4" type="ORF">Y61B8A.2</name>
</gene>
<dbReference type="PhylomeDB" id="O45966"/>
<feature type="transmembrane region" description="Helical" evidence="1">
    <location>
        <begin position="151"/>
        <end position="169"/>
    </location>
</feature>
<feature type="transmembrane region" description="Helical" evidence="1">
    <location>
        <begin position="110"/>
        <end position="130"/>
    </location>
</feature>
<dbReference type="AGR" id="WB:WBGene00005334"/>
<evidence type="ECO:0000313" key="4">
    <source>
        <dbReference type="WormBase" id="Y61B8A.2"/>
    </source>
</evidence>
<dbReference type="PIR" id="T27254">
    <property type="entry name" value="T27254"/>
</dbReference>
<dbReference type="PANTHER" id="PTHR22941">
    <property type="entry name" value="SERPENTINE RECEPTOR"/>
    <property type="match status" value="1"/>
</dbReference>
<accession>O45966</accession>
<dbReference type="KEGG" id="cel:CELE_Y61B8A.2"/>
<dbReference type="WormBase" id="Y61B8A.2">
    <property type="protein sequence ID" value="CE33238"/>
    <property type="gene ID" value="WBGene00005334"/>
    <property type="gene designation" value="srh-115"/>
</dbReference>
<dbReference type="FunCoup" id="O45966">
    <property type="interactions" value="38"/>
</dbReference>
<dbReference type="CTD" id="190449"/>
<keyword evidence="1" id="KW-1133">Transmembrane helix</keyword>
<sequence>MTSALEKYYATNYTKCNLEYNFLASWKGVAYPSHAIQVISLPFQILAFYVIIFKTPVAMKNVRTPLLVNHFFCAFLDLTLCTLSTVYFFLPMYGTFFVGVLSWFGVPNTFQILLVWLMVLLTVGSYLYFFEGRSSILVQNKFRITRQKTRVIYYFLFLIPWMSSILYVVKFIPEDQDAAKQFALTLHPCPTREFFTFDVMIFLADSILIEGFIWIFPIFGIYSASFILFQVTTLIYYICIAPSITISKDTHHRQKVFLFSILLQCFIPLTLVLCPVFLVFSAHLAGLYYQTMVNLTVCSAGLHGLAESIAIVTVHRPYRKAVSQMATEFKRRRRAVQVLPFLANHMRHSVTMRQSF</sequence>
<dbReference type="PANTHER" id="PTHR22941:SF51">
    <property type="entry name" value="SERPENTINE RECEPTOR, CLASS H-RELATED"/>
    <property type="match status" value="1"/>
</dbReference>
<keyword evidence="1" id="KW-0472">Membrane</keyword>
<name>O45966_CAEEL</name>
<dbReference type="RefSeq" id="NP_507372.2">
    <property type="nucleotide sequence ID" value="NM_074971.4"/>
</dbReference>
<dbReference type="eggNOG" id="ENOG502TFHX">
    <property type="taxonomic scope" value="Eukaryota"/>
</dbReference>
<dbReference type="Proteomes" id="UP000001940">
    <property type="component" value="Chromosome V"/>
</dbReference>
<feature type="transmembrane region" description="Helical" evidence="1">
    <location>
        <begin position="256"/>
        <end position="280"/>
    </location>
</feature>
<dbReference type="InterPro" id="IPR019422">
    <property type="entry name" value="7TM_GPCR_serpentine_rcpt_Srh"/>
</dbReference>
<reference evidence="2 3" key="1">
    <citation type="journal article" date="1998" name="Science">
        <title>Genome sequence of the nematode C. elegans: a platform for investigating biology.</title>
        <authorList>
            <consortium name="The C. elegans sequencing consortium"/>
            <person name="Sulson J.E."/>
            <person name="Waterston R."/>
        </authorList>
    </citation>
    <scope>NUCLEOTIDE SEQUENCE [LARGE SCALE GENOMIC DNA]</scope>
    <source>
        <strain evidence="2 3">Bristol N2</strain>
    </source>
</reference>
<dbReference type="PaxDb" id="6239-Y61B8A.2"/>
<protein>
    <submittedName>
        <fullName evidence="2">Serpentine Receptor, class H</fullName>
    </submittedName>
</protein>
<dbReference type="InterPro" id="IPR053220">
    <property type="entry name" value="Nematode_rcpt-like_serp_H"/>
</dbReference>
<dbReference type="UCSC" id="Y61B8A.2">
    <property type="organism name" value="c. elegans"/>
</dbReference>